<dbReference type="InterPro" id="IPR025659">
    <property type="entry name" value="Tubby-like_C"/>
</dbReference>
<evidence type="ECO:0000313" key="2">
    <source>
        <dbReference type="Proteomes" id="UP000550609"/>
    </source>
</evidence>
<accession>A0A7W3YVM4</accession>
<dbReference type="Pfam" id="PF04525">
    <property type="entry name" value="LOR"/>
    <property type="match status" value="1"/>
</dbReference>
<protein>
    <recommendedName>
        <fullName evidence="3">LURP-one-related family protein</fullName>
    </recommendedName>
</protein>
<dbReference type="SUPFAM" id="SSF54518">
    <property type="entry name" value="Tubby C-terminal domain-like"/>
    <property type="match status" value="1"/>
</dbReference>
<proteinExistence type="predicted"/>
<name>A0A7W3YVM4_9GAMM</name>
<dbReference type="InterPro" id="IPR007612">
    <property type="entry name" value="LOR"/>
</dbReference>
<dbReference type="RefSeq" id="WP_182622344.1">
    <property type="nucleotide sequence ID" value="NZ_JACIUV010000004.1"/>
</dbReference>
<gene>
    <name evidence="1" type="ORF">H4O09_09540</name>
</gene>
<reference evidence="1 2" key="1">
    <citation type="submission" date="2020-08" db="EMBL/GenBank/DDBJ databases">
        <title>Stenotrophomonas sp. W1S232.</title>
        <authorList>
            <person name="Deng Y."/>
        </authorList>
    </citation>
    <scope>NUCLEOTIDE SEQUENCE [LARGE SCALE GENOMIC DNA]</scope>
    <source>
        <strain evidence="1 2">W1S232</strain>
    </source>
</reference>
<dbReference type="AlphaFoldDB" id="A0A7W3YVM4"/>
<organism evidence="1 2">
    <name type="scientific">Stenotrophomonas koreensis</name>
    <dbReference type="NCBI Taxonomy" id="266128"/>
    <lineage>
        <taxon>Bacteria</taxon>
        <taxon>Pseudomonadati</taxon>
        <taxon>Pseudomonadota</taxon>
        <taxon>Gammaproteobacteria</taxon>
        <taxon>Lysobacterales</taxon>
        <taxon>Lysobacteraceae</taxon>
        <taxon>Stenotrophomonas</taxon>
    </lineage>
</organism>
<sequence>MARQLTLANALLSLRGRIHINDGAGNERYEARGEFALFSPTWRLLQGERVVGTLRRRLLSFRPYFDATLDGESFAVVGRLFSFRRHYRVRGGRWDGATLTGNLWDRRFCIQRGGQVLADAQGRWLSLRDTHQVQVHSDEAADERFVALCLVLVMMEKANSNAAAAAGSAG</sequence>
<comment type="caution">
    <text evidence="1">The sequence shown here is derived from an EMBL/GenBank/DDBJ whole genome shotgun (WGS) entry which is preliminary data.</text>
</comment>
<dbReference type="Proteomes" id="UP000550609">
    <property type="component" value="Unassembled WGS sequence"/>
</dbReference>
<evidence type="ECO:0000313" key="1">
    <source>
        <dbReference type="EMBL" id="MBB1117287.1"/>
    </source>
</evidence>
<evidence type="ECO:0008006" key="3">
    <source>
        <dbReference type="Google" id="ProtNLM"/>
    </source>
</evidence>
<dbReference type="EMBL" id="JACIUV010000004">
    <property type="protein sequence ID" value="MBB1117287.1"/>
    <property type="molecule type" value="Genomic_DNA"/>
</dbReference>